<dbReference type="GO" id="GO:0050118">
    <property type="term" value="F:N-acetyldiaminopimelate deacetylase activity"/>
    <property type="evidence" value="ECO:0007669"/>
    <property type="project" value="UniProtKB-ARBA"/>
</dbReference>
<dbReference type="CDD" id="cd08021">
    <property type="entry name" value="M20_Acy1_YhaA-like"/>
    <property type="match status" value="1"/>
</dbReference>
<keyword evidence="2" id="KW-0464">Manganese</keyword>
<dbReference type="InterPro" id="IPR011650">
    <property type="entry name" value="Peptidase_M20_dimer"/>
</dbReference>
<evidence type="ECO:0000259" key="3">
    <source>
        <dbReference type="Pfam" id="PF07687"/>
    </source>
</evidence>
<dbReference type="GO" id="GO:0046872">
    <property type="term" value="F:metal ion binding"/>
    <property type="evidence" value="ECO:0007669"/>
    <property type="project" value="UniProtKB-KW"/>
</dbReference>
<dbReference type="Pfam" id="PF01546">
    <property type="entry name" value="Peptidase_M20"/>
    <property type="match status" value="1"/>
</dbReference>
<feature type="binding site" evidence="2">
    <location>
        <position position="366"/>
    </location>
    <ligand>
        <name>Mn(2+)</name>
        <dbReference type="ChEBI" id="CHEBI:29035"/>
        <label>2</label>
    </ligand>
</feature>
<dbReference type="SUPFAM" id="SSF55031">
    <property type="entry name" value="Bacterial exopeptidase dimerisation domain"/>
    <property type="match status" value="1"/>
</dbReference>
<dbReference type="EMBL" id="LN831776">
    <property type="protein sequence ID" value="CQR55619.1"/>
    <property type="molecule type" value="Genomic_DNA"/>
</dbReference>
<proteinExistence type="predicted"/>
<comment type="cofactor">
    <cofactor evidence="2">
        <name>Mn(2+)</name>
        <dbReference type="ChEBI" id="CHEBI:29035"/>
    </cofactor>
    <text evidence="2">The Mn(2+) ion enhances activity.</text>
</comment>
<reference evidence="5" key="1">
    <citation type="submission" date="2015-03" db="EMBL/GenBank/DDBJ databases">
        <authorList>
            <person name="Wibberg D."/>
        </authorList>
    </citation>
    <scope>NUCLEOTIDE SEQUENCE [LARGE SCALE GENOMIC DNA]</scope>
</reference>
<dbReference type="FunFam" id="3.30.70.360:FF:000001">
    <property type="entry name" value="N-acetyldiaminopimelate deacetylase"/>
    <property type="match status" value="1"/>
</dbReference>
<feature type="binding site" evidence="2">
    <location>
        <position position="108"/>
    </location>
    <ligand>
        <name>Mn(2+)</name>
        <dbReference type="ChEBI" id="CHEBI:29035"/>
        <label>2</label>
    </ligand>
</feature>
<dbReference type="Proteomes" id="UP000033163">
    <property type="component" value="Chromosome I"/>
</dbReference>
<name>A0A0E4HBC9_9BACL</name>
<evidence type="ECO:0000313" key="5">
    <source>
        <dbReference type="Proteomes" id="UP000033163"/>
    </source>
</evidence>
<dbReference type="PATRIC" id="fig|1073571.4.peg.3434"/>
<feature type="binding site" evidence="2">
    <location>
        <position position="106"/>
    </location>
    <ligand>
        <name>Mn(2+)</name>
        <dbReference type="ChEBI" id="CHEBI:29035"/>
        <label>2</label>
    </ligand>
</feature>
<dbReference type="InterPro" id="IPR036264">
    <property type="entry name" value="Bact_exopeptidase_dim_dom"/>
</dbReference>
<dbReference type="Gene3D" id="3.40.630.10">
    <property type="entry name" value="Zn peptidases"/>
    <property type="match status" value="1"/>
</dbReference>
<organism evidence="4 5">
    <name type="scientific">Paenibacillus riograndensis SBR5</name>
    <dbReference type="NCBI Taxonomy" id="1073571"/>
    <lineage>
        <taxon>Bacteria</taxon>
        <taxon>Bacillati</taxon>
        <taxon>Bacillota</taxon>
        <taxon>Bacilli</taxon>
        <taxon>Bacillales</taxon>
        <taxon>Paenibacillaceae</taxon>
        <taxon>Paenibacillus</taxon>
        <taxon>Paenibacillus sonchi group</taxon>
    </lineage>
</organism>
<dbReference type="Pfam" id="PF07687">
    <property type="entry name" value="M20_dimer"/>
    <property type="match status" value="1"/>
</dbReference>
<evidence type="ECO:0000256" key="2">
    <source>
        <dbReference type="PIRSR" id="PIRSR005962-1"/>
    </source>
</evidence>
<feature type="domain" description="Peptidase M20 dimerisation" evidence="3">
    <location>
        <begin position="191"/>
        <end position="282"/>
    </location>
</feature>
<evidence type="ECO:0000256" key="1">
    <source>
        <dbReference type="ARBA" id="ARBA00022801"/>
    </source>
</evidence>
<dbReference type="InterPro" id="IPR002933">
    <property type="entry name" value="Peptidase_M20"/>
</dbReference>
<evidence type="ECO:0000313" key="4">
    <source>
        <dbReference type="EMBL" id="CQR55619.1"/>
    </source>
</evidence>
<keyword evidence="2" id="KW-0479">Metal-binding</keyword>
<keyword evidence="1 4" id="KW-0378">Hydrolase</keyword>
<sequence length="396" mass="43081">MTRSLAIVENWPPELQEQLVAWRRHLHLNPELSFEEHHTAAYVEKNLREIGGLEISRPTPTSVVARLIGGKPGKTLALRADMDALPIHEENEFEFASAVPGVMHACGHDGHTSILLGVVSLLAGQRGQLHGEIRFIFQHAEELPPGGAAELVAAGVLDGVDYIVGEHLASQLPLGQIGVAYGEMMASPDNFTIVVKGYGGHGGFPHKSVDPIAIGAQIVSNLQHIASRNTNPLDRLVVSITQFTSGSSHNVIPDTATLKGTVRSFDPQVRKDAQQQLRRIVEGITNAHGAEYELDYLLGYDPVVNDHTLTRLAEEAAVELVGRDNVVQTPPGMSGEDFSAYQQRVPGTFINIGAGNPDKGILYPHHHPRFTFDEAALATGVQLFVRTAEKLLEWDY</sequence>
<dbReference type="HOGENOM" id="CLU_023257_0_1_9"/>
<gene>
    <name evidence="4" type="primary">amaA</name>
    <name evidence="4" type="ORF">PRIO_3216</name>
</gene>
<feature type="binding site" evidence="2">
    <location>
        <position position="142"/>
    </location>
    <ligand>
        <name>Mn(2+)</name>
        <dbReference type="ChEBI" id="CHEBI:29035"/>
        <label>2</label>
    </ligand>
</feature>
<dbReference type="PIRSF" id="PIRSF005962">
    <property type="entry name" value="Pept_M20D_amidohydro"/>
    <property type="match status" value="1"/>
</dbReference>
<dbReference type="InterPro" id="IPR017439">
    <property type="entry name" value="Amidohydrolase"/>
</dbReference>
<accession>A0A0E4HBC9</accession>
<dbReference type="GO" id="GO:0004046">
    <property type="term" value="F:aminoacylase activity"/>
    <property type="evidence" value="ECO:0007669"/>
    <property type="project" value="UniProtKB-EC"/>
</dbReference>
<dbReference type="PANTHER" id="PTHR11014">
    <property type="entry name" value="PEPTIDASE M20 FAMILY MEMBER"/>
    <property type="match status" value="1"/>
</dbReference>
<dbReference type="KEGG" id="pri:PRIO_3216"/>
<dbReference type="EC" id="3.5.1.14" evidence="4"/>
<dbReference type="PANTHER" id="PTHR11014:SF63">
    <property type="entry name" value="METALLOPEPTIDASE, PUTATIVE (AFU_ORTHOLOGUE AFUA_6G09600)-RELATED"/>
    <property type="match status" value="1"/>
</dbReference>
<dbReference type="GO" id="GO:0019877">
    <property type="term" value="P:diaminopimelate biosynthetic process"/>
    <property type="evidence" value="ECO:0007669"/>
    <property type="project" value="UniProtKB-ARBA"/>
</dbReference>
<dbReference type="AlphaFoldDB" id="A0A0E4HBC9"/>
<dbReference type="Gene3D" id="3.30.70.360">
    <property type="match status" value="1"/>
</dbReference>
<dbReference type="NCBIfam" id="TIGR01891">
    <property type="entry name" value="amidohydrolases"/>
    <property type="match status" value="1"/>
</dbReference>
<feature type="binding site" evidence="2">
    <location>
        <position position="167"/>
    </location>
    <ligand>
        <name>Mn(2+)</name>
        <dbReference type="ChEBI" id="CHEBI:29035"/>
        <label>2</label>
    </ligand>
</feature>
<protein>
    <submittedName>
        <fullName evidence="4">N-acyl-L-amino acid amidohydrolase</fullName>
        <ecNumber evidence="4">3.5.1.14</ecNumber>
    </submittedName>
</protein>
<dbReference type="RefSeq" id="WP_231869911.1">
    <property type="nucleotide sequence ID" value="NZ_LN831776.1"/>
</dbReference>
<dbReference type="SUPFAM" id="SSF53187">
    <property type="entry name" value="Zn-dependent exopeptidases"/>
    <property type="match status" value="1"/>
</dbReference>